<keyword evidence="2" id="KW-0238">DNA-binding</keyword>
<feature type="domain" description="IclR-ED" evidence="5">
    <location>
        <begin position="62"/>
        <end position="245"/>
    </location>
</feature>
<evidence type="ECO:0000256" key="3">
    <source>
        <dbReference type="ARBA" id="ARBA00023163"/>
    </source>
</evidence>
<name>A0ABQ7FN21_9ACTN</name>
<dbReference type="InterPro" id="IPR036388">
    <property type="entry name" value="WH-like_DNA-bd_sf"/>
</dbReference>
<organism evidence="6 7">
    <name type="scientific">Streptomyces lycii</name>
    <dbReference type="NCBI Taxonomy" id="2654337"/>
    <lineage>
        <taxon>Bacteria</taxon>
        <taxon>Bacillati</taxon>
        <taxon>Actinomycetota</taxon>
        <taxon>Actinomycetes</taxon>
        <taxon>Kitasatosporales</taxon>
        <taxon>Streptomycetaceae</taxon>
        <taxon>Streptomyces</taxon>
    </lineage>
</organism>
<evidence type="ECO:0000313" key="6">
    <source>
        <dbReference type="EMBL" id="KAF4410028.1"/>
    </source>
</evidence>
<dbReference type="InterPro" id="IPR029016">
    <property type="entry name" value="GAF-like_dom_sf"/>
</dbReference>
<dbReference type="PROSITE" id="PS51077">
    <property type="entry name" value="HTH_ICLR"/>
    <property type="match status" value="1"/>
</dbReference>
<evidence type="ECO:0000259" key="5">
    <source>
        <dbReference type="PROSITE" id="PS51078"/>
    </source>
</evidence>
<gene>
    <name evidence="6" type="ORF">GCU69_06015</name>
</gene>
<dbReference type="SUPFAM" id="SSF55781">
    <property type="entry name" value="GAF domain-like"/>
    <property type="match status" value="1"/>
</dbReference>
<dbReference type="SMART" id="SM00346">
    <property type="entry name" value="HTH_ICLR"/>
    <property type="match status" value="1"/>
</dbReference>
<protein>
    <submittedName>
        <fullName evidence="6">IclR family transcriptional regulator</fullName>
    </submittedName>
</protein>
<dbReference type="PANTHER" id="PTHR30136">
    <property type="entry name" value="HELIX-TURN-HELIX TRANSCRIPTIONAL REGULATOR, ICLR FAMILY"/>
    <property type="match status" value="1"/>
</dbReference>
<dbReference type="InterPro" id="IPR050707">
    <property type="entry name" value="HTH_MetabolicPath_Reg"/>
</dbReference>
<dbReference type="Gene3D" id="1.10.10.10">
    <property type="entry name" value="Winged helix-like DNA-binding domain superfamily/Winged helix DNA-binding domain"/>
    <property type="match status" value="1"/>
</dbReference>
<feature type="domain" description="HTH iclR-type" evidence="4">
    <location>
        <begin position="1"/>
        <end position="61"/>
    </location>
</feature>
<evidence type="ECO:0000256" key="2">
    <source>
        <dbReference type="ARBA" id="ARBA00023125"/>
    </source>
</evidence>
<dbReference type="Pfam" id="PF09339">
    <property type="entry name" value="HTH_IclR"/>
    <property type="match status" value="1"/>
</dbReference>
<proteinExistence type="predicted"/>
<dbReference type="SUPFAM" id="SSF46785">
    <property type="entry name" value="Winged helix' DNA-binding domain"/>
    <property type="match status" value="1"/>
</dbReference>
<keyword evidence="3" id="KW-0804">Transcription</keyword>
<dbReference type="Pfam" id="PF01614">
    <property type="entry name" value="IclR_C"/>
    <property type="match status" value="1"/>
</dbReference>
<dbReference type="Proteomes" id="UP000621266">
    <property type="component" value="Unassembled WGS sequence"/>
</dbReference>
<accession>A0ABQ7FN21</accession>
<comment type="caution">
    <text evidence="6">The sequence shown here is derived from an EMBL/GenBank/DDBJ whole genome shotgun (WGS) entry which is preliminary data.</text>
</comment>
<dbReference type="PANTHER" id="PTHR30136:SF35">
    <property type="entry name" value="HTH-TYPE TRANSCRIPTIONAL REGULATOR RV1719"/>
    <property type="match status" value="1"/>
</dbReference>
<keyword evidence="7" id="KW-1185">Reference proteome</keyword>
<dbReference type="EMBL" id="WHPN01000137">
    <property type="protein sequence ID" value="KAF4410028.1"/>
    <property type="molecule type" value="Genomic_DNA"/>
</dbReference>
<reference evidence="6 7" key="1">
    <citation type="submission" date="2019-10" db="EMBL/GenBank/DDBJ databases">
        <title>Streptomyces tenebrisbrunneis sp.nov., an endogenous actinomycete isolated from of Lycium ruthenicum.</title>
        <authorList>
            <person name="Ma L."/>
        </authorList>
    </citation>
    <scope>NUCLEOTIDE SEQUENCE [LARGE SCALE GENOMIC DNA]</scope>
    <source>
        <strain evidence="6 7">TRM 66187</strain>
    </source>
</reference>
<keyword evidence="1" id="KW-0805">Transcription regulation</keyword>
<evidence type="ECO:0000256" key="1">
    <source>
        <dbReference type="ARBA" id="ARBA00023015"/>
    </source>
</evidence>
<dbReference type="InterPro" id="IPR036390">
    <property type="entry name" value="WH_DNA-bd_sf"/>
</dbReference>
<evidence type="ECO:0000259" key="4">
    <source>
        <dbReference type="PROSITE" id="PS51077"/>
    </source>
</evidence>
<sequence length="248" mass="26448">MVGKALRVLTLLGESPAGTTLSELARASGFPTSTCYRLLRSLAREHFVAFDDRSKQYTLGLRVYQLGQQVSHAYGFTGVALPVMRRLAETSREAVLMSVLDGDRQLCIHYVQGPQQVSVRGEPGRHGPLHCTATGKVLIAFAPSGTRAELTESVGLEPLARNTLTDRDAFRAEIASVRDAGHAVSDEEHEAGIRAVGVPVLGADGTARAALSVAAPAYRMPLGELLRLRPALAEAARELAVVLPAGPY</sequence>
<dbReference type="Gene3D" id="3.30.450.40">
    <property type="match status" value="1"/>
</dbReference>
<dbReference type="InterPro" id="IPR005471">
    <property type="entry name" value="Tscrpt_reg_IclR_N"/>
</dbReference>
<dbReference type="InterPro" id="IPR014757">
    <property type="entry name" value="Tscrpt_reg_IclR_C"/>
</dbReference>
<dbReference type="PROSITE" id="PS51078">
    <property type="entry name" value="ICLR_ED"/>
    <property type="match status" value="1"/>
</dbReference>
<evidence type="ECO:0000313" key="7">
    <source>
        <dbReference type="Proteomes" id="UP000621266"/>
    </source>
</evidence>